<dbReference type="InterPro" id="IPR027417">
    <property type="entry name" value="P-loop_NTPase"/>
</dbReference>
<dbReference type="InterPro" id="IPR011335">
    <property type="entry name" value="Restrct_endonuc-II-like"/>
</dbReference>
<evidence type="ECO:0000259" key="1">
    <source>
        <dbReference type="Pfam" id="PF12705"/>
    </source>
</evidence>
<reference evidence="2" key="1">
    <citation type="submission" date="2022-03" db="EMBL/GenBank/DDBJ databases">
        <title>Description of Abyssus ytuae gen. nov., sp. nov., a novel member of the family Flavobacteriaceae isolated from the sediment of Mariana Trench.</title>
        <authorList>
            <person name="Zhang J."/>
            <person name="Xu X."/>
        </authorList>
    </citation>
    <scope>NUCLEOTIDE SEQUENCE</scope>
    <source>
        <strain evidence="2">MT3330</strain>
    </source>
</reference>
<name>A0A9E6ZWX5_9FLAO</name>
<dbReference type="EMBL" id="CP094358">
    <property type="protein sequence ID" value="UOB19258.1"/>
    <property type="molecule type" value="Genomic_DNA"/>
</dbReference>
<evidence type="ECO:0000313" key="2">
    <source>
        <dbReference type="EMBL" id="UOB19258.1"/>
    </source>
</evidence>
<dbReference type="Proteomes" id="UP000831290">
    <property type="component" value="Chromosome"/>
</dbReference>
<dbReference type="Pfam" id="PF12705">
    <property type="entry name" value="PDDEXK_1"/>
    <property type="match status" value="1"/>
</dbReference>
<feature type="domain" description="PD-(D/E)XK endonuclease-like" evidence="1">
    <location>
        <begin position="639"/>
        <end position="909"/>
    </location>
</feature>
<dbReference type="AlphaFoldDB" id="A0A9E6ZWX5"/>
<organism evidence="2 3">
    <name type="scientific">Abyssalbus ytuae</name>
    <dbReference type="NCBI Taxonomy" id="2926907"/>
    <lineage>
        <taxon>Bacteria</taxon>
        <taxon>Pseudomonadati</taxon>
        <taxon>Bacteroidota</taxon>
        <taxon>Flavobacteriia</taxon>
        <taxon>Flavobacteriales</taxon>
        <taxon>Flavobacteriaceae</taxon>
        <taxon>Abyssalbus</taxon>
    </lineage>
</organism>
<dbReference type="RefSeq" id="WP_255845874.1">
    <property type="nucleotide sequence ID" value="NZ_CP094358.1"/>
</dbReference>
<dbReference type="KEGG" id="fbm:MQE35_08145"/>
<proteinExistence type="predicted"/>
<evidence type="ECO:0000313" key="3">
    <source>
        <dbReference type="Proteomes" id="UP000831290"/>
    </source>
</evidence>
<dbReference type="InterPro" id="IPR038726">
    <property type="entry name" value="PDDEXK_AddAB-type"/>
</dbReference>
<dbReference type="SUPFAM" id="SSF52540">
    <property type="entry name" value="P-loop containing nucleoside triphosphate hydrolases"/>
    <property type="match status" value="1"/>
</dbReference>
<keyword evidence="3" id="KW-1185">Reference proteome</keyword>
<dbReference type="Gene3D" id="3.90.320.10">
    <property type="match status" value="1"/>
</dbReference>
<accession>A0A9E6ZWX5</accession>
<sequence length="912" mass="106555">MESFLASVAKDVTSIHTDFLKLVFVVPGKRAGTFLQKELLSVIPQTTFSPKIISVEEFVEELSNLKLISNLQLLFEFYEVYKKLNEAPEDFYSFNKWAQVLLQDFNEIDRYLIPPKKIFNYIYSVKDIDHWSNQENKTELQENYMKFWKDLDIYYTGFTHHLLSKKKGYQGLIYREAIENIEFYLQNNDNHHVFVGFNALNNAEERLIQEFLHNGNASIYWDTDEHFINDPVHDAGLFMRRYKSEWKFFNYNPFRIISSLYNTPKSIQLIGVPKNISQVKYAGKILQNLSSEQFQSLAVILADETLLTPFLNSVPQTIEKVNVTCGFKLQHTPLASFFSTIIELLEERHKNTWYYKKVIAFFSHPVSRNLFTNEKTDYSNIIIENIQLKNITRVDLKTITESLPEPLHNIIKLVFYNEETHNISQTINNIISLILKVKPTINDPVFLEYLFRFYEVFNQLLLLNTTYHNIPNIKTLRGVYQEILNSESIDFKGEPLDGLQVMGVLESRNIDFETVIITSVNEGILPSGKSYNSFIPFEIKQEYGLPSHKEKDAIYTYHFYRLLQRAKNIYIIYNTEPDVLEGGEKSRFIRQIIHQNLPNHTIKEIIASPEVYFEEEKLLEIHKNAQLINKLKEIAEKGFSPSTLSNYMRNPIDFYDQVILNIKKEEEVEETIALNTLGTVVHNTLEELYKPLTGKILNTQLINEMKPKIEDIIRLNFEKVYKAGDITKGKNLISLNVCRRYIENFLNFETQRLNKGDKIKILHIESNLKIPLNISGLNFPVFLKGKVDRVEEVNGIINVIDYKTGKVSTPDIEITEWENLTEDYKNSKAFQLLCYSYMINEEKNFEKPAGAGIISFKNLQHGVMQFATKETSRSRNKETIINKNTLEIFKKELHKLILEIFNPDIPFIEKEV</sequence>
<dbReference type="InterPro" id="IPR011604">
    <property type="entry name" value="PDDEXK-like_dom_sf"/>
</dbReference>
<protein>
    <submittedName>
        <fullName evidence="2">PD-(D/E)XK nuclease family protein</fullName>
    </submittedName>
</protein>
<dbReference type="SUPFAM" id="SSF52980">
    <property type="entry name" value="Restriction endonuclease-like"/>
    <property type="match status" value="1"/>
</dbReference>
<gene>
    <name evidence="2" type="ORF">MQE35_08145</name>
</gene>